<sequence length="67" mass="7427">MAMTLRLTDEQERALAALADSQGISKQEATVRAILEAADRRVQRADVAELSSRGRERYAALLDRLAQ</sequence>
<evidence type="ECO:0000313" key="1">
    <source>
        <dbReference type="EMBL" id="PTL73425.1"/>
    </source>
</evidence>
<dbReference type="RefSeq" id="WP_055788426.1">
    <property type="nucleotide sequence ID" value="NZ_PZPL01000001.1"/>
</dbReference>
<comment type="caution">
    <text evidence="1">The sequence shown here is derived from an EMBL/GenBank/DDBJ whole genome shotgun (WGS) entry which is preliminary data.</text>
</comment>
<dbReference type="EMBL" id="PZPL01000001">
    <property type="protein sequence ID" value="PTL73425.1"/>
    <property type="molecule type" value="Genomic_DNA"/>
</dbReference>
<reference evidence="1 2" key="1">
    <citation type="submission" date="2018-03" db="EMBL/GenBank/DDBJ databases">
        <title>Bacteriophage NCPPB3778 and a type I-E CRISPR drive the evolution of the US Biological Select Agent, Rathayibacter toxicus.</title>
        <authorList>
            <person name="Davis E.W.II."/>
            <person name="Tabima J.F."/>
            <person name="Weisberg A.J."/>
            <person name="Dantas Lopes L."/>
            <person name="Wiseman M.S."/>
            <person name="Wiseman M.S."/>
            <person name="Pupko T."/>
            <person name="Belcher M.S."/>
            <person name="Sechler A.J."/>
            <person name="Tancos M.A."/>
            <person name="Schroeder B.K."/>
            <person name="Murray T.D."/>
            <person name="Luster D.G."/>
            <person name="Schneider W.L."/>
            <person name="Rogers E."/>
            <person name="Andreote F.D."/>
            <person name="Grunwald N.J."/>
            <person name="Putnam M.L."/>
            <person name="Chang J.H."/>
        </authorList>
    </citation>
    <scope>NUCLEOTIDE SEQUENCE [LARGE SCALE GENOMIC DNA]</scope>
    <source>
        <strain evidence="1 2">DSM 15933</strain>
    </source>
</reference>
<dbReference type="AlphaFoldDB" id="A0A2T4UV73"/>
<dbReference type="Proteomes" id="UP000241085">
    <property type="component" value="Unassembled WGS sequence"/>
</dbReference>
<accession>A0A2T4UV73</accession>
<proteinExistence type="predicted"/>
<organism evidence="1 2">
    <name type="scientific">Rathayibacter caricis DSM 15933</name>
    <dbReference type="NCBI Taxonomy" id="1328867"/>
    <lineage>
        <taxon>Bacteria</taxon>
        <taxon>Bacillati</taxon>
        <taxon>Actinomycetota</taxon>
        <taxon>Actinomycetes</taxon>
        <taxon>Micrococcales</taxon>
        <taxon>Microbacteriaceae</taxon>
        <taxon>Rathayibacter</taxon>
    </lineage>
</organism>
<evidence type="ECO:0000313" key="2">
    <source>
        <dbReference type="Proteomes" id="UP000241085"/>
    </source>
</evidence>
<protein>
    <submittedName>
        <fullName evidence="1">CopG family transcriptional regulator</fullName>
    </submittedName>
</protein>
<name>A0A2T4UV73_9MICO</name>
<keyword evidence="2" id="KW-1185">Reference proteome</keyword>
<gene>
    <name evidence="1" type="ORF">C1I63_11590</name>
</gene>